<sequence>WEKAPAFGAAACSWPVPKSSTLVLAQNLQETPLLLICPGRVEEPRGWLGSGSRAQGPGAREMWARHRHGRSRCWRYSQAPRAAHCEGGGQEQRDIVLAPGPQPYLIAFQPTHELFFNSVLFSLKRLVTQKFSKFSIISRREET</sequence>
<dbReference type="EMBL" id="QWLN02005965">
    <property type="protein sequence ID" value="TEA36771.1"/>
    <property type="molecule type" value="Genomic_DNA"/>
</dbReference>
<organism evidence="1 2">
    <name type="scientific">Sousa chinensis</name>
    <name type="common">Indo-pacific humpbacked dolphin</name>
    <name type="synonym">Steno chinensis</name>
    <dbReference type="NCBI Taxonomy" id="103600"/>
    <lineage>
        <taxon>Eukaryota</taxon>
        <taxon>Metazoa</taxon>
        <taxon>Chordata</taxon>
        <taxon>Craniata</taxon>
        <taxon>Vertebrata</taxon>
        <taxon>Euteleostomi</taxon>
        <taxon>Mammalia</taxon>
        <taxon>Eutheria</taxon>
        <taxon>Laurasiatheria</taxon>
        <taxon>Artiodactyla</taxon>
        <taxon>Whippomorpha</taxon>
        <taxon>Cetacea</taxon>
        <taxon>Odontoceti</taxon>
        <taxon>Delphinidae</taxon>
        <taxon>Sousa</taxon>
    </lineage>
</organism>
<proteinExistence type="predicted"/>
<keyword evidence="2" id="KW-1185">Reference proteome</keyword>
<feature type="non-terminal residue" evidence="1">
    <location>
        <position position="1"/>
    </location>
</feature>
<protein>
    <submittedName>
        <fullName evidence="1">Uncharacterized protein</fullName>
    </submittedName>
</protein>
<evidence type="ECO:0000313" key="2">
    <source>
        <dbReference type="Proteomes" id="UP000295264"/>
    </source>
</evidence>
<dbReference type="AlphaFoldDB" id="A0A484GMM0"/>
<gene>
    <name evidence="1" type="ORF">DBR06_SOUSAS310190</name>
</gene>
<accession>A0A484GMM0</accession>
<reference evidence="1 2" key="1">
    <citation type="journal article" date="2018" name="Genomics">
        <title>Molecular footprints of inshore aquatic adaptation in Indo-Pacific humpback dolphin (Sousa chinensis).</title>
        <authorList>
            <person name="Ming Y."/>
            <person name="Jian J."/>
            <person name="Yu F."/>
            <person name="Yu X."/>
            <person name="Wang J."/>
            <person name="Liu W."/>
        </authorList>
    </citation>
    <scope>NUCLEOTIDE SEQUENCE [LARGE SCALE GENOMIC DNA]</scope>
    <source>
        <strain evidence="1">MY-2018</strain>
        <tissue evidence="1">Skin</tissue>
    </source>
</reference>
<comment type="caution">
    <text evidence="1">The sequence shown here is derived from an EMBL/GenBank/DDBJ whole genome shotgun (WGS) entry which is preliminary data.</text>
</comment>
<evidence type="ECO:0000313" key="1">
    <source>
        <dbReference type="EMBL" id="TEA36771.1"/>
    </source>
</evidence>
<name>A0A484GMM0_SOUCH</name>
<dbReference type="Proteomes" id="UP000295264">
    <property type="component" value="Unassembled WGS sequence"/>
</dbReference>